<evidence type="ECO:0000313" key="3">
    <source>
        <dbReference type="Proteomes" id="UP001500016"/>
    </source>
</evidence>
<evidence type="ECO:0000256" key="1">
    <source>
        <dbReference type="SAM" id="MobiDB-lite"/>
    </source>
</evidence>
<proteinExistence type="predicted"/>
<dbReference type="Proteomes" id="UP001500016">
    <property type="component" value="Unassembled WGS sequence"/>
</dbReference>
<protein>
    <submittedName>
        <fullName evidence="2">Uncharacterized protein</fullName>
    </submittedName>
</protein>
<name>A0ABN2W309_9ACTN</name>
<comment type="caution">
    <text evidence="2">The sequence shown here is derived from an EMBL/GenBank/DDBJ whole genome shotgun (WGS) entry which is preliminary data.</text>
</comment>
<evidence type="ECO:0000313" key="2">
    <source>
        <dbReference type="EMBL" id="GAA2081490.1"/>
    </source>
</evidence>
<gene>
    <name evidence="2" type="ORF">GCM10009801_40470</name>
</gene>
<keyword evidence="3" id="KW-1185">Reference proteome</keyword>
<accession>A0ABN2W309</accession>
<dbReference type="EMBL" id="BAAAPE010000010">
    <property type="protein sequence ID" value="GAA2081490.1"/>
    <property type="molecule type" value="Genomic_DNA"/>
</dbReference>
<organism evidence="2 3">
    <name type="scientific">Streptomyces albiaxialis</name>
    <dbReference type="NCBI Taxonomy" id="329523"/>
    <lineage>
        <taxon>Bacteria</taxon>
        <taxon>Bacillati</taxon>
        <taxon>Actinomycetota</taxon>
        <taxon>Actinomycetes</taxon>
        <taxon>Kitasatosporales</taxon>
        <taxon>Streptomycetaceae</taxon>
        <taxon>Streptomyces</taxon>
    </lineage>
</organism>
<sequence>MHYWSHGRGRGERVGLTTPPPLQVNGKLTPLGQRGGLPLPNGGMERKPVRIRRGPATVTGERSPTQSHGRIVRREGRGGRRSGSQETLAAGHVEPGRGP</sequence>
<feature type="region of interest" description="Disordered" evidence="1">
    <location>
        <begin position="1"/>
        <end position="99"/>
    </location>
</feature>
<reference evidence="2 3" key="1">
    <citation type="journal article" date="2019" name="Int. J. Syst. Evol. Microbiol.">
        <title>The Global Catalogue of Microorganisms (GCM) 10K type strain sequencing project: providing services to taxonomists for standard genome sequencing and annotation.</title>
        <authorList>
            <consortium name="The Broad Institute Genomics Platform"/>
            <consortium name="The Broad Institute Genome Sequencing Center for Infectious Disease"/>
            <person name="Wu L."/>
            <person name="Ma J."/>
        </authorList>
    </citation>
    <scope>NUCLEOTIDE SEQUENCE [LARGE SCALE GENOMIC DNA]</scope>
    <source>
        <strain evidence="2 3">JCM 15478</strain>
    </source>
</reference>